<sequence length="103" mass="11941">MRETVLKRSHSQSATGYRDGWQRYWQIHNFIFNGNRDMFKISGSVSHLDTYPNIGRGTREGEGRRLGRKHTLAEQNISTVGSSSLCFDLEFYWAKWPVKKCVG</sequence>
<organism evidence="1 2">
    <name type="scientific">Dendrobium thyrsiflorum</name>
    <name type="common">Pinecone-like raceme dendrobium</name>
    <name type="synonym">Orchid</name>
    <dbReference type="NCBI Taxonomy" id="117978"/>
    <lineage>
        <taxon>Eukaryota</taxon>
        <taxon>Viridiplantae</taxon>
        <taxon>Streptophyta</taxon>
        <taxon>Embryophyta</taxon>
        <taxon>Tracheophyta</taxon>
        <taxon>Spermatophyta</taxon>
        <taxon>Magnoliopsida</taxon>
        <taxon>Liliopsida</taxon>
        <taxon>Asparagales</taxon>
        <taxon>Orchidaceae</taxon>
        <taxon>Epidendroideae</taxon>
        <taxon>Malaxideae</taxon>
        <taxon>Dendrobiinae</taxon>
        <taxon>Dendrobium</taxon>
    </lineage>
</organism>
<comment type="caution">
    <text evidence="1">The sequence shown here is derived from an EMBL/GenBank/DDBJ whole genome shotgun (WGS) entry which is preliminary data.</text>
</comment>
<protein>
    <submittedName>
        <fullName evidence="1">Uncharacterized protein</fullName>
    </submittedName>
</protein>
<dbReference type="EMBL" id="JANQDX010000010">
    <property type="protein sequence ID" value="KAL0917634.1"/>
    <property type="molecule type" value="Genomic_DNA"/>
</dbReference>
<evidence type="ECO:0000313" key="1">
    <source>
        <dbReference type="EMBL" id="KAL0917634.1"/>
    </source>
</evidence>
<proteinExistence type="predicted"/>
<name>A0ABD0UYF3_DENTH</name>
<gene>
    <name evidence="1" type="ORF">M5K25_012710</name>
</gene>
<accession>A0ABD0UYF3</accession>
<dbReference type="Proteomes" id="UP001552299">
    <property type="component" value="Unassembled WGS sequence"/>
</dbReference>
<evidence type="ECO:0000313" key="2">
    <source>
        <dbReference type="Proteomes" id="UP001552299"/>
    </source>
</evidence>
<reference evidence="1 2" key="1">
    <citation type="journal article" date="2024" name="Plant Biotechnol. J.">
        <title>Dendrobium thyrsiflorum genome and its molecular insights into genes involved in important horticultural traits.</title>
        <authorList>
            <person name="Chen B."/>
            <person name="Wang J.Y."/>
            <person name="Zheng P.J."/>
            <person name="Li K.L."/>
            <person name="Liang Y.M."/>
            <person name="Chen X.F."/>
            <person name="Zhang C."/>
            <person name="Zhao X."/>
            <person name="He X."/>
            <person name="Zhang G.Q."/>
            <person name="Liu Z.J."/>
            <person name="Xu Q."/>
        </authorList>
    </citation>
    <scope>NUCLEOTIDE SEQUENCE [LARGE SCALE GENOMIC DNA]</scope>
    <source>
        <strain evidence="1">GZMU011</strain>
    </source>
</reference>
<keyword evidence="2" id="KW-1185">Reference proteome</keyword>
<dbReference type="AlphaFoldDB" id="A0ABD0UYF3"/>